<feature type="region of interest" description="Disordered" evidence="1">
    <location>
        <begin position="154"/>
        <end position="173"/>
    </location>
</feature>
<dbReference type="SUPFAM" id="SSF54106">
    <property type="entry name" value="LysM domain"/>
    <property type="match status" value="1"/>
</dbReference>
<feature type="domain" description="LysM" evidence="2">
    <location>
        <begin position="247"/>
        <end position="291"/>
    </location>
</feature>
<evidence type="ECO:0000256" key="1">
    <source>
        <dbReference type="SAM" id="MobiDB-lite"/>
    </source>
</evidence>
<feature type="compositionally biased region" description="Low complexity" evidence="1">
    <location>
        <begin position="93"/>
        <end position="126"/>
    </location>
</feature>
<dbReference type="Pfam" id="PF01476">
    <property type="entry name" value="LysM"/>
    <property type="match status" value="1"/>
</dbReference>
<protein>
    <recommendedName>
        <fullName evidence="2">LysM domain-containing protein</fullName>
    </recommendedName>
</protein>
<dbReference type="EMBL" id="KV425928">
    <property type="protein sequence ID" value="KZV97587.1"/>
    <property type="molecule type" value="Genomic_DNA"/>
</dbReference>
<dbReference type="OrthoDB" id="2107166at2759"/>
<dbReference type="CDD" id="cd00118">
    <property type="entry name" value="LysM"/>
    <property type="match status" value="1"/>
</dbReference>
<feature type="compositionally biased region" description="Low complexity" evidence="1">
    <location>
        <begin position="155"/>
        <end position="164"/>
    </location>
</feature>
<name>A0A165LA97_EXIGL</name>
<sequence>MSSGLLDDDNPWNDTNAQPATLYDGRNDDDQTGASRESPVWVDGGASDAHTSTDASAATFDGASWARPGDAAGTSSALAPPSNTPPGRLEDVPPTSSSLALPPSTSSTAASKSDTTGTSTSRTELPMRNAPNGLAVDTTSLDTASAWNAPHAQLTTMPSSSTTPLEPGHSSSRPIPIMVLPNGPFSPPIRTPASPTAPTAMQLRRRRGGANGHVRAHTIDFASDAHPLSQPPSPASSRAPSPEPVQLTHKVQRGDSLAGVALRYGVTVAALRRANGLWANDSIHLRAMLVVPDKDDALPTGTGTGKKKTNHARGAMTISASNARSVAANHTRGATTISSSSSSNHTRGATTISPMSAGAVAYSPPTLSSAAELASSSSFALTLPRLRLSLDTPSTSASEYEYETELLPIPRRRKSRPALALNMGMTTKTKQPSPIRGMVVPKVD</sequence>
<feature type="region of interest" description="Disordered" evidence="1">
    <location>
        <begin position="1"/>
        <end position="148"/>
    </location>
</feature>
<gene>
    <name evidence="3" type="ORF">EXIGLDRAFT_832730</name>
</gene>
<accession>A0A165LA97</accession>
<dbReference type="InterPro" id="IPR036779">
    <property type="entry name" value="LysM_dom_sf"/>
</dbReference>
<dbReference type="InParanoid" id="A0A165LA97"/>
<dbReference type="InterPro" id="IPR018392">
    <property type="entry name" value="LysM"/>
</dbReference>
<dbReference type="PANTHER" id="PTHR20932:SF8">
    <property type="entry name" value="LD22649P"/>
    <property type="match status" value="1"/>
</dbReference>
<organism evidence="3 4">
    <name type="scientific">Exidia glandulosa HHB12029</name>
    <dbReference type="NCBI Taxonomy" id="1314781"/>
    <lineage>
        <taxon>Eukaryota</taxon>
        <taxon>Fungi</taxon>
        <taxon>Dikarya</taxon>
        <taxon>Basidiomycota</taxon>
        <taxon>Agaricomycotina</taxon>
        <taxon>Agaricomycetes</taxon>
        <taxon>Auriculariales</taxon>
        <taxon>Exidiaceae</taxon>
        <taxon>Exidia</taxon>
    </lineage>
</organism>
<feature type="compositionally biased region" description="Acidic residues" evidence="1">
    <location>
        <begin position="1"/>
        <end position="11"/>
    </location>
</feature>
<evidence type="ECO:0000313" key="4">
    <source>
        <dbReference type="Proteomes" id="UP000077266"/>
    </source>
</evidence>
<feature type="compositionally biased region" description="Polar residues" evidence="1">
    <location>
        <begin position="137"/>
        <end position="146"/>
    </location>
</feature>
<evidence type="ECO:0000259" key="2">
    <source>
        <dbReference type="PROSITE" id="PS51782"/>
    </source>
</evidence>
<proteinExistence type="predicted"/>
<evidence type="ECO:0000313" key="3">
    <source>
        <dbReference type="EMBL" id="KZV97587.1"/>
    </source>
</evidence>
<feature type="region of interest" description="Disordered" evidence="1">
    <location>
        <begin position="222"/>
        <end position="244"/>
    </location>
</feature>
<keyword evidence="4" id="KW-1185">Reference proteome</keyword>
<feature type="region of interest" description="Disordered" evidence="1">
    <location>
        <begin position="411"/>
        <end position="444"/>
    </location>
</feature>
<dbReference type="InterPro" id="IPR045030">
    <property type="entry name" value="LYSM1-4"/>
</dbReference>
<dbReference type="PROSITE" id="PS51782">
    <property type="entry name" value="LYSM"/>
    <property type="match status" value="1"/>
</dbReference>
<dbReference type="SMART" id="SM00257">
    <property type="entry name" value="LysM"/>
    <property type="match status" value="1"/>
</dbReference>
<reference evidence="3 4" key="1">
    <citation type="journal article" date="2016" name="Mol. Biol. Evol.">
        <title>Comparative Genomics of Early-Diverging Mushroom-Forming Fungi Provides Insights into the Origins of Lignocellulose Decay Capabilities.</title>
        <authorList>
            <person name="Nagy L.G."/>
            <person name="Riley R."/>
            <person name="Tritt A."/>
            <person name="Adam C."/>
            <person name="Daum C."/>
            <person name="Floudas D."/>
            <person name="Sun H."/>
            <person name="Yadav J.S."/>
            <person name="Pangilinan J."/>
            <person name="Larsson K.H."/>
            <person name="Matsuura K."/>
            <person name="Barry K."/>
            <person name="Labutti K."/>
            <person name="Kuo R."/>
            <person name="Ohm R.A."/>
            <person name="Bhattacharya S.S."/>
            <person name="Shirouzu T."/>
            <person name="Yoshinaga Y."/>
            <person name="Martin F.M."/>
            <person name="Grigoriev I.V."/>
            <person name="Hibbett D.S."/>
        </authorList>
    </citation>
    <scope>NUCLEOTIDE SEQUENCE [LARGE SCALE GENOMIC DNA]</scope>
    <source>
        <strain evidence="3 4">HHB12029</strain>
    </source>
</reference>
<feature type="compositionally biased region" description="Low complexity" evidence="1">
    <location>
        <begin position="46"/>
        <end position="64"/>
    </location>
</feature>
<dbReference type="AlphaFoldDB" id="A0A165LA97"/>
<dbReference type="Gene3D" id="3.10.350.10">
    <property type="entry name" value="LysM domain"/>
    <property type="match status" value="1"/>
</dbReference>
<dbReference type="Proteomes" id="UP000077266">
    <property type="component" value="Unassembled WGS sequence"/>
</dbReference>
<dbReference type="PANTHER" id="PTHR20932">
    <property type="entry name" value="LYSM AND PUTATIVE PEPTIDOGLYCAN-BINDING DOMAIN-CONTAINING PROTEIN"/>
    <property type="match status" value="1"/>
</dbReference>
<dbReference type="STRING" id="1314781.A0A165LA97"/>